<proteinExistence type="predicted"/>
<accession>X6MYW8</accession>
<dbReference type="AlphaFoldDB" id="X6MYW8"/>
<evidence type="ECO:0000313" key="3">
    <source>
        <dbReference type="Proteomes" id="UP000023152"/>
    </source>
</evidence>
<dbReference type="Proteomes" id="UP000023152">
    <property type="component" value="Unassembled WGS sequence"/>
</dbReference>
<comment type="caution">
    <text evidence="2">The sequence shown here is derived from an EMBL/GenBank/DDBJ whole genome shotgun (WGS) entry which is preliminary data.</text>
</comment>
<feature type="region of interest" description="Disordered" evidence="1">
    <location>
        <begin position="91"/>
        <end position="126"/>
    </location>
</feature>
<gene>
    <name evidence="2" type="ORF">RFI_18420</name>
</gene>
<dbReference type="EMBL" id="ASPP01014356">
    <property type="protein sequence ID" value="ETO18823.1"/>
    <property type="molecule type" value="Genomic_DNA"/>
</dbReference>
<evidence type="ECO:0000313" key="2">
    <source>
        <dbReference type="EMBL" id="ETO18823.1"/>
    </source>
</evidence>
<reference evidence="2 3" key="1">
    <citation type="journal article" date="2013" name="Curr. Biol.">
        <title>The Genome of the Foraminiferan Reticulomyxa filosa.</title>
        <authorList>
            <person name="Glockner G."/>
            <person name="Hulsmann N."/>
            <person name="Schleicher M."/>
            <person name="Noegel A.A."/>
            <person name="Eichinger L."/>
            <person name="Gallinger C."/>
            <person name="Pawlowski J."/>
            <person name="Sierra R."/>
            <person name="Euteneuer U."/>
            <person name="Pillet L."/>
            <person name="Moustafa A."/>
            <person name="Platzer M."/>
            <person name="Groth M."/>
            <person name="Szafranski K."/>
            <person name="Schliwa M."/>
        </authorList>
    </citation>
    <scope>NUCLEOTIDE SEQUENCE [LARGE SCALE GENOMIC DNA]</scope>
</reference>
<sequence length="144" mass="16113">MDANININVNANTNVNTNANVSLGIDSSGDSTSMMDQIESDFNDLIWSLPKQQDLKTAIRQLNANHLTGLPNRIAFRTWYEAEMKMRMSMHVNASNGDGDDEDDSDDNKNDNNNDNNNNNNNNNNNVQTIVAKKKEQFKNGHLA</sequence>
<name>X6MYW8_RETFI</name>
<evidence type="ECO:0000256" key="1">
    <source>
        <dbReference type="SAM" id="MobiDB-lite"/>
    </source>
</evidence>
<keyword evidence="3" id="KW-1185">Reference proteome</keyword>
<feature type="compositionally biased region" description="Low complexity" evidence="1">
    <location>
        <begin position="113"/>
        <end position="126"/>
    </location>
</feature>
<protein>
    <submittedName>
        <fullName evidence="2">Uncharacterized protein</fullName>
    </submittedName>
</protein>
<organism evidence="2 3">
    <name type="scientific">Reticulomyxa filosa</name>
    <dbReference type="NCBI Taxonomy" id="46433"/>
    <lineage>
        <taxon>Eukaryota</taxon>
        <taxon>Sar</taxon>
        <taxon>Rhizaria</taxon>
        <taxon>Retaria</taxon>
        <taxon>Foraminifera</taxon>
        <taxon>Monothalamids</taxon>
        <taxon>Reticulomyxidae</taxon>
        <taxon>Reticulomyxa</taxon>
    </lineage>
</organism>